<evidence type="ECO:0000313" key="3">
    <source>
        <dbReference type="Proteomes" id="UP001500866"/>
    </source>
</evidence>
<accession>A0ABN1FLI0</accession>
<comment type="caution">
    <text evidence="2">The sequence shown here is derived from an EMBL/GenBank/DDBJ whole genome shotgun (WGS) entry which is preliminary data.</text>
</comment>
<dbReference type="EMBL" id="BAAADS010000003">
    <property type="protein sequence ID" value="GAA0593349.1"/>
    <property type="molecule type" value="Genomic_DNA"/>
</dbReference>
<dbReference type="RefSeq" id="WP_390350849.1">
    <property type="nucleotide sequence ID" value="NZ_JBHUMU010000007.1"/>
</dbReference>
<protein>
    <recommendedName>
        <fullName evidence="4">Spore coat protein CotO</fullName>
    </recommendedName>
</protein>
<evidence type="ECO:0008006" key="4">
    <source>
        <dbReference type="Google" id="ProtNLM"/>
    </source>
</evidence>
<gene>
    <name evidence="2" type="ORF">GCM10009001_06890</name>
</gene>
<feature type="compositionally biased region" description="Basic residues" evidence="1">
    <location>
        <begin position="60"/>
        <end position="69"/>
    </location>
</feature>
<sequence>MGQKKYAKSPLLYIHQPTIRTPEAPMQDNYRTPKKREVSATGEKNAGEASSNGEADAAPKKKAPARRPVKRDYFSNSAGKKATKDHTVTDDDNFEQTVADDHAGDGDRKKFKDMTLDERVDYFLNTPKHVPTMRCEIKTEERKYRGKIVDFQEEEVYMQVGRRRSATKIPFDDILEIGLIGF</sequence>
<dbReference type="Pfam" id="PF14153">
    <property type="entry name" value="Spore_coat_CotO"/>
    <property type="match status" value="1"/>
</dbReference>
<keyword evidence="3" id="KW-1185">Reference proteome</keyword>
<proteinExistence type="predicted"/>
<name>A0ABN1FLI0_9BACI</name>
<organism evidence="2 3">
    <name type="scientific">Virgibacillus siamensis</name>
    <dbReference type="NCBI Taxonomy" id="480071"/>
    <lineage>
        <taxon>Bacteria</taxon>
        <taxon>Bacillati</taxon>
        <taxon>Bacillota</taxon>
        <taxon>Bacilli</taxon>
        <taxon>Bacillales</taxon>
        <taxon>Bacillaceae</taxon>
        <taxon>Virgibacillus</taxon>
    </lineage>
</organism>
<reference evidence="2 3" key="1">
    <citation type="journal article" date="2019" name="Int. J. Syst. Evol. Microbiol.">
        <title>The Global Catalogue of Microorganisms (GCM) 10K type strain sequencing project: providing services to taxonomists for standard genome sequencing and annotation.</title>
        <authorList>
            <consortium name="The Broad Institute Genomics Platform"/>
            <consortium name="The Broad Institute Genome Sequencing Center for Infectious Disease"/>
            <person name="Wu L."/>
            <person name="Ma J."/>
        </authorList>
    </citation>
    <scope>NUCLEOTIDE SEQUENCE [LARGE SCALE GENOMIC DNA]</scope>
    <source>
        <strain evidence="2 3">JCM 15395</strain>
    </source>
</reference>
<dbReference type="InterPro" id="IPR025439">
    <property type="entry name" value="Spore_coat_CotO"/>
</dbReference>
<dbReference type="Proteomes" id="UP001500866">
    <property type="component" value="Unassembled WGS sequence"/>
</dbReference>
<evidence type="ECO:0000313" key="2">
    <source>
        <dbReference type="EMBL" id="GAA0593349.1"/>
    </source>
</evidence>
<evidence type="ECO:0000256" key="1">
    <source>
        <dbReference type="SAM" id="MobiDB-lite"/>
    </source>
</evidence>
<feature type="region of interest" description="Disordered" evidence="1">
    <location>
        <begin position="1"/>
        <end position="106"/>
    </location>
</feature>